<dbReference type="GO" id="GO:0005509">
    <property type="term" value="F:calcium ion binding"/>
    <property type="evidence" value="ECO:0007669"/>
    <property type="project" value="InterPro"/>
</dbReference>
<dbReference type="EMBL" id="CAIIXF020000008">
    <property type="protein sequence ID" value="CAH1792555.1"/>
    <property type="molecule type" value="Genomic_DNA"/>
</dbReference>
<evidence type="ECO:0000313" key="4">
    <source>
        <dbReference type="EMBL" id="CAH1792555.1"/>
    </source>
</evidence>
<dbReference type="InterPro" id="IPR050230">
    <property type="entry name" value="CALM/Myosin/TropC-like"/>
</dbReference>
<dbReference type="Pfam" id="PF13499">
    <property type="entry name" value="EF-hand_7"/>
    <property type="match status" value="1"/>
</dbReference>
<dbReference type="InterPro" id="IPR011992">
    <property type="entry name" value="EF-hand-dom_pair"/>
</dbReference>
<gene>
    <name evidence="4" type="ORF">OFUS_LOCUS17511</name>
</gene>
<feature type="domain" description="EF-hand" evidence="3">
    <location>
        <begin position="144"/>
        <end position="171"/>
    </location>
</feature>
<dbReference type="InterPro" id="IPR002048">
    <property type="entry name" value="EF_hand_dom"/>
</dbReference>
<dbReference type="SMART" id="SM00054">
    <property type="entry name" value="EFh"/>
    <property type="match status" value="3"/>
</dbReference>
<dbReference type="OrthoDB" id="26525at2759"/>
<reference evidence="4" key="1">
    <citation type="submission" date="2022-03" db="EMBL/GenBank/DDBJ databases">
        <authorList>
            <person name="Martin C."/>
        </authorList>
    </citation>
    <scope>NUCLEOTIDE SEQUENCE</scope>
</reference>
<dbReference type="AlphaFoldDB" id="A0A8S4PHP0"/>
<dbReference type="GO" id="GO:0016460">
    <property type="term" value="C:myosin II complex"/>
    <property type="evidence" value="ECO:0007669"/>
    <property type="project" value="TreeGrafter"/>
</dbReference>
<sequence length="171" mass="19708">MAALFGKVFGGMFKLTHTKQVSEEETRLISNIFHQYDETQKGYLTRGELKFAVASLFGYKPSKFEVDQMMENNTNKGQEEQGVGLQRFTELMSAKLSSRDEDDEIRQIFLALDLQCRGFLTVEDLRRAISECAPHMPPCTALTAFRELDQDCDGRISYKDFEFIMKYDLDD</sequence>
<evidence type="ECO:0000259" key="3">
    <source>
        <dbReference type="PROSITE" id="PS50222"/>
    </source>
</evidence>
<dbReference type="PANTHER" id="PTHR23048">
    <property type="entry name" value="MYOSIN LIGHT CHAIN 1, 3"/>
    <property type="match status" value="1"/>
</dbReference>
<evidence type="ECO:0000313" key="5">
    <source>
        <dbReference type="Proteomes" id="UP000749559"/>
    </source>
</evidence>
<keyword evidence="1" id="KW-0677">Repeat</keyword>
<accession>A0A8S4PHP0</accession>
<feature type="domain" description="EF-hand" evidence="3">
    <location>
        <begin position="24"/>
        <end position="59"/>
    </location>
</feature>
<dbReference type="PANTHER" id="PTHR23048:SF59">
    <property type="entry name" value="EF-HAND SUPERFAMILY PROTEIN"/>
    <property type="match status" value="1"/>
</dbReference>
<dbReference type="FunFam" id="1.10.238.10:FF:000178">
    <property type="entry name" value="Calmodulin-2 A"/>
    <property type="match status" value="1"/>
</dbReference>
<comment type="caution">
    <text evidence="4">The sequence shown here is derived from an EMBL/GenBank/DDBJ whole genome shotgun (WGS) entry which is preliminary data.</text>
</comment>
<name>A0A8S4PHP0_OWEFU</name>
<organism evidence="4 5">
    <name type="scientific">Owenia fusiformis</name>
    <name type="common">Polychaete worm</name>
    <dbReference type="NCBI Taxonomy" id="6347"/>
    <lineage>
        <taxon>Eukaryota</taxon>
        <taxon>Metazoa</taxon>
        <taxon>Spiralia</taxon>
        <taxon>Lophotrochozoa</taxon>
        <taxon>Annelida</taxon>
        <taxon>Polychaeta</taxon>
        <taxon>Sedentaria</taxon>
        <taxon>Canalipalpata</taxon>
        <taxon>Sabellida</taxon>
        <taxon>Oweniida</taxon>
        <taxon>Oweniidae</taxon>
        <taxon>Owenia</taxon>
    </lineage>
</organism>
<keyword evidence="2" id="KW-0106">Calcium</keyword>
<dbReference type="Proteomes" id="UP000749559">
    <property type="component" value="Unassembled WGS sequence"/>
</dbReference>
<dbReference type="InterPro" id="IPR018247">
    <property type="entry name" value="EF_Hand_1_Ca_BS"/>
</dbReference>
<dbReference type="Gene3D" id="1.10.238.10">
    <property type="entry name" value="EF-hand"/>
    <property type="match status" value="1"/>
</dbReference>
<evidence type="ECO:0000256" key="1">
    <source>
        <dbReference type="ARBA" id="ARBA00022737"/>
    </source>
</evidence>
<dbReference type="PROSITE" id="PS00018">
    <property type="entry name" value="EF_HAND_1"/>
    <property type="match status" value="1"/>
</dbReference>
<dbReference type="SUPFAM" id="SSF47473">
    <property type="entry name" value="EF-hand"/>
    <property type="match status" value="1"/>
</dbReference>
<proteinExistence type="predicted"/>
<protein>
    <recommendedName>
        <fullName evidence="3">EF-hand domain-containing protein</fullName>
    </recommendedName>
</protein>
<keyword evidence="5" id="KW-1185">Reference proteome</keyword>
<evidence type="ECO:0000256" key="2">
    <source>
        <dbReference type="ARBA" id="ARBA00022837"/>
    </source>
</evidence>
<dbReference type="PROSITE" id="PS50222">
    <property type="entry name" value="EF_HAND_2"/>
    <property type="match status" value="3"/>
</dbReference>
<feature type="domain" description="EF-hand" evidence="3">
    <location>
        <begin position="100"/>
        <end position="135"/>
    </location>
</feature>